<dbReference type="InterPro" id="IPR026262">
    <property type="entry name" value="DinJ"/>
</dbReference>
<dbReference type="PANTHER" id="PTHR38781:SF1">
    <property type="entry name" value="ANTITOXIN DINJ-RELATED"/>
    <property type="match status" value="1"/>
</dbReference>
<proteinExistence type="inferred from homology"/>
<organism evidence="3 4">
    <name type="scientific">Catonella massiliensis</name>
    <dbReference type="NCBI Taxonomy" id="2799636"/>
    <lineage>
        <taxon>Bacteria</taxon>
        <taxon>Bacillati</taxon>
        <taxon>Bacillota</taxon>
        <taxon>Clostridia</taxon>
        <taxon>Lachnospirales</taxon>
        <taxon>Lachnospiraceae</taxon>
        <taxon>Catonella</taxon>
    </lineage>
</organism>
<gene>
    <name evidence="3" type="ORF">JJN12_02845</name>
</gene>
<accession>A0ABS1IYC0</accession>
<dbReference type="Pfam" id="PF04221">
    <property type="entry name" value="RelB"/>
    <property type="match status" value="1"/>
</dbReference>
<reference evidence="3 4" key="1">
    <citation type="submission" date="2021-01" db="EMBL/GenBank/DDBJ databases">
        <title>Isolation and description of Catonella massiliensis sp. nov., a novel Catonella species, isolated from a stable periodontitis subject.</title>
        <authorList>
            <person name="Antezack A."/>
            <person name="Boxberger M."/>
            <person name="La Scola B."/>
            <person name="Monnet-Corti V."/>
        </authorList>
    </citation>
    <scope>NUCLEOTIDE SEQUENCE [LARGE SCALE GENOMIC DNA]</scope>
    <source>
        <strain evidence="3 4">Marseille-Q4567</strain>
    </source>
</reference>
<comment type="similarity">
    <text evidence="1">Belongs to the RelB/DinJ antitoxin family.</text>
</comment>
<comment type="caution">
    <text evidence="3">The sequence shown here is derived from an EMBL/GenBank/DDBJ whole genome shotgun (WGS) entry which is preliminary data.</text>
</comment>
<evidence type="ECO:0000256" key="1">
    <source>
        <dbReference type="ARBA" id="ARBA00010562"/>
    </source>
</evidence>
<evidence type="ECO:0000313" key="4">
    <source>
        <dbReference type="Proteomes" id="UP000604730"/>
    </source>
</evidence>
<dbReference type="EMBL" id="JAEPRJ010000001">
    <property type="protein sequence ID" value="MBK5896725.1"/>
    <property type="molecule type" value="Genomic_DNA"/>
</dbReference>
<protein>
    <submittedName>
        <fullName evidence="3">Type II toxin-antitoxin system RelB/DinJ family antitoxin</fullName>
    </submittedName>
</protein>
<evidence type="ECO:0000313" key="3">
    <source>
        <dbReference type="EMBL" id="MBK5896725.1"/>
    </source>
</evidence>
<dbReference type="InterPro" id="IPR007337">
    <property type="entry name" value="RelB/DinJ"/>
</dbReference>
<dbReference type="PANTHER" id="PTHR38781">
    <property type="entry name" value="ANTITOXIN DINJ-RELATED"/>
    <property type="match status" value="1"/>
</dbReference>
<dbReference type="RefSeq" id="WP_208428283.1">
    <property type="nucleotide sequence ID" value="NZ_JAEPRJ010000001.1"/>
</dbReference>
<dbReference type="Proteomes" id="UP000604730">
    <property type="component" value="Unassembled WGS sequence"/>
</dbReference>
<dbReference type="Gene3D" id="1.10.1220.10">
    <property type="entry name" value="Met repressor-like"/>
    <property type="match status" value="1"/>
</dbReference>
<name>A0ABS1IYC0_9FIRM</name>
<keyword evidence="2" id="KW-1277">Toxin-antitoxin system</keyword>
<evidence type="ECO:0000256" key="2">
    <source>
        <dbReference type="ARBA" id="ARBA00022649"/>
    </source>
</evidence>
<dbReference type="PIRSF" id="PIRSF003108">
    <property type="entry name" value="DinJ"/>
    <property type="match status" value="1"/>
</dbReference>
<dbReference type="NCBIfam" id="TIGR02384">
    <property type="entry name" value="RelB_DinJ"/>
    <property type="match status" value="1"/>
</dbReference>
<keyword evidence="4" id="KW-1185">Reference proteome</keyword>
<dbReference type="InterPro" id="IPR013321">
    <property type="entry name" value="Arc_rbn_hlx_hlx"/>
</dbReference>
<sequence length="95" mass="10663">MAKTANINIRIEPETKATAEKLFSSFGITITDAINIFLHKSIMEGGLPFELKQPNFNSETKAAINEAKMIMSGKLPAKRYNSVNELFDELNREDD</sequence>